<dbReference type="AlphaFoldDB" id="A0A9Q1HNN9"/>
<organism evidence="2 3">
    <name type="scientific">Conger conger</name>
    <name type="common">Conger eel</name>
    <name type="synonym">Muraena conger</name>
    <dbReference type="NCBI Taxonomy" id="82655"/>
    <lineage>
        <taxon>Eukaryota</taxon>
        <taxon>Metazoa</taxon>
        <taxon>Chordata</taxon>
        <taxon>Craniata</taxon>
        <taxon>Vertebrata</taxon>
        <taxon>Euteleostomi</taxon>
        <taxon>Actinopterygii</taxon>
        <taxon>Neopterygii</taxon>
        <taxon>Teleostei</taxon>
        <taxon>Anguilliformes</taxon>
        <taxon>Congridae</taxon>
        <taxon>Conger</taxon>
    </lineage>
</organism>
<accession>A0A9Q1HNN9</accession>
<proteinExistence type="predicted"/>
<evidence type="ECO:0000313" key="2">
    <source>
        <dbReference type="EMBL" id="KAJ8254285.1"/>
    </source>
</evidence>
<comment type="caution">
    <text evidence="2">The sequence shown here is derived from an EMBL/GenBank/DDBJ whole genome shotgun (WGS) entry which is preliminary data.</text>
</comment>
<keyword evidence="3" id="KW-1185">Reference proteome</keyword>
<evidence type="ECO:0000256" key="1">
    <source>
        <dbReference type="SAM" id="MobiDB-lite"/>
    </source>
</evidence>
<feature type="compositionally biased region" description="Polar residues" evidence="1">
    <location>
        <begin position="47"/>
        <end position="60"/>
    </location>
</feature>
<reference evidence="2" key="1">
    <citation type="journal article" date="2023" name="Science">
        <title>Genome structures resolve the early diversification of teleost fishes.</title>
        <authorList>
            <person name="Parey E."/>
            <person name="Louis A."/>
            <person name="Montfort J."/>
            <person name="Bouchez O."/>
            <person name="Roques C."/>
            <person name="Iampietro C."/>
            <person name="Lluch J."/>
            <person name="Castinel A."/>
            <person name="Donnadieu C."/>
            <person name="Desvignes T."/>
            <person name="Floi Bucao C."/>
            <person name="Jouanno E."/>
            <person name="Wen M."/>
            <person name="Mejri S."/>
            <person name="Dirks R."/>
            <person name="Jansen H."/>
            <person name="Henkel C."/>
            <person name="Chen W.J."/>
            <person name="Zahm M."/>
            <person name="Cabau C."/>
            <person name="Klopp C."/>
            <person name="Thompson A.W."/>
            <person name="Robinson-Rechavi M."/>
            <person name="Braasch I."/>
            <person name="Lecointre G."/>
            <person name="Bobe J."/>
            <person name="Postlethwait J.H."/>
            <person name="Berthelot C."/>
            <person name="Roest Crollius H."/>
            <person name="Guiguen Y."/>
        </authorList>
    </citation>
    <scope>NUCLEOTIDE SEQUENCE</scope>
    <source>
        <strain evidence="2">Concon-B</strain>
    </source>
</reference>
<gene>
    <name evidence="2" type="ORF">COCON_G00208970</name>
</gene>
<sequence length="60" mass="7063">MARGERDLWRIGQMSWGSVRSPRSHGNQRENLQDWEVTNPHPEHSLSGVNRTSEVQWHLE</sequence>
<dbReference type="Proteomes" id="UP001152803">
    <property type="component" value="Unassembled WGS sequence"/>
</dbReference>
<dbReference type="EMBL" id="JAFJMO010000016">
    <property type="protein sequence ID" value="KAJ8254285.1"/>
    <property type="molecule type" value="Genomic_DNA"/>
</dbReference>
<feature type="region of interest" description="Disordered" evidence="1">
    <location>
        <begin position="17"/>
        <end position="60"/>
    </location>
</feature>
<name>A0A9Q1HNN9_CONCO</name>
<protein>
    <submittedName>
        <fullName evidence="2">Uncharacterized protein</fullName>
    </submittedName>
</protein>
<evidence type="ECO:0000313" key="3">
    <source>
        <dbReference type="Proteomes" id="UP001152803"/>
    </source>
</evidence>